<evidence type="ECO:0000256" key="3">
    <source>
        <dbReference type="ARBA" id="ARBA00022741"/>
    </source>
</evidence>
<keyword evidence="2" id="KW-0813">Transport</keyword>
<keyword evidence="3" id="KW-0547">Nucleotide-binding</keyword>
<feature type="domain" description="ABC transporter" evidence="8">
    <location>
        <begin position="40"/>
        <end position="278"/>
    </location>
</feature>
<evidence type="ECO:0000256" key="4">
    <source>
        <dbReference type="ARBA" id="ARBA00022840"/>
    </source>
</evidence>
<evidence type="ECO:0000313" key="9">
    <source>
        <dbReference type="EMBL" id="NNM45869.1"/>
    </source>
</evidence>
<dbReference type="FunFam" id="3.40.50.300:FF:000056">
    <property type="entry name" value="Cell division ATP-binding protein FtsE"/>
    <property type="match status" value="1"/>
</dbReference>
<dbReference type="GO" id="GO:0005886">
    <property type="term" value="C:plasma membrane"/>
    <property type="evidence" value="ECO:0007669"/>
    <property type="project" value="TreeGrafter"/>
</dbReference>
<dbReference type="GO" id="GO:0016887">
    <property type="term" value="F:ATP hydrolysis activity"/>
    <property type="evidence" value="ECO:0007669"/>
    <property type="project" value="InterPro"/>
</dbReference>
<evidence type="ECO:0000256" key="5">
    <source>
        <dbReference type="ARBA" id="ARBA00054718"/>
    </source>
</evidence>
<gene>
    <name evidence="9" type="ORF">HJG52_07595</name>
</gene>
<keyword evidence="10" id="KW-1185">Reference proteome</keyword>
<dbReference type="Pfam" id="PF00005">
    <property type="entry name" value="ABC_tran"/>
    <property type="match status" value="1"/>
</dbReference>
<comment type="similarity">
    <text evidence="1">Belongs to the ABC transporter superfamily.</text>
</comment>
<feature type="region of interest" description="Disordered" evidence="7">
    <location>
        <begin position="1"/>
        <end position="38"/>
    </location>
</feature>
<comment type="caution">
    <text evidence="9">The sequence shown here is derived from an EMBL/GenBank/DDBJ whole genome shotgun (WGS) entry which is preliminary data.</text>
</comment>
<dbReference type="Gene3D" id="3.40.50.300">
    <property type="entry name" value="P-loop containing nucleotide triphosphate hydrolases"/>
    <property type="match status" value="1"/>
</dbReference>
<dbReference type="GO" id="GO:0022857">
    <property type="term" value="F:transmembrane transporter activity"/>
    <property type="evidence" value="ECO:0007669"/>
    <property type="project" value="TreeGrafter"/>
</dbReference>
<dbReference type="SMART" id="SM00382">
    <property type="entry name" value="AAA"/>
    <property type="match status" value="1"/>
</dbReference>
<dbReference type="AlphaFoldDB" id="A0A849HFG0"/>
<dbReference type="PANTHER" id="PTHR24220">
    <property type="entry name" value="IMPORT ATP-BINDING PROTEIN"/>
    <property type="match status" value="1"/>
</dbReference>
<dbReference type="InterPro" id="IPR017911">
    <property type="entry name" value="MacB-like_ATP-bd"/>
</dbReference>
<feature type="compositionally biased region" description="Low complexity" evidence="7">
    <location>
        <begin position="1"/>
        <end position="19"/>
    </location>
</feature>
<dbReference type="RefSeq" id="WP_171242840.1">
    <property type="nucleotide sequence ID" value="NZ_JABEPQ010000001.1"/>
</dbReference>
<name>A0A849HFG0_9MICO</name>
<sequence>MTDTSRTETTQTETTQTDSAPSRRDRATEATDATRHGAPVRTHNLVKTFDAAAGNVVPAVDHVDLDLPAGSAVALTGPSGSGKSTLLHLIGAIEKADGGTITVGETEVTALPGGKLAAYRRTVGFVFQRYHLLPALTALDNVLTPVLPLKVDFDKQARARDLLAMVGLAGREHDVPSHLSGGQQQRVAIARALIHDPAVILADEPTGNLDTRTGEEIVDLLLALRAERGTTLLLATHDLTLAARCDTVVRLRDGQVIEVQQVAGDRSTAETLESIERLG</sequence>
<protein>
    <submittedName>
        <fullName evidence="9">ABC transporter ATP-binding protein</fullName>
    </submittedName>
</protein>
<dbReference type="InterPro" id="IPR003593">
    <property type="entry name" value="AAA+_ATPase"/>
</dbReference>
<dbReference type="InterPro" id="IPR017871">
    <property type="entry name" value="ABC_transporter-like_CS"/>
</dbReference>
<keyword evidence="4 9" id="KW-0067">ATP-binding</keyword>
<proteinExistence type="inferred from homology"/>
<dbReference type="EMBL" id="JABEPQ010000001">
    <property type="protein sequence ID" value="NNM45869.1"/>
    <property type="molecule type" value="Genomic_DNA"/>
</dbReference>
<dbReference type="InterPro" id="IPR015854">
    <property type="entry name" value="ABC_transpr_LolD-like"/>
</dbReference>
<dbReference type="PROSITE" id="PS00211">
    <property type="entry name" value="ABC_TRANSPORTER_1"/>
    <property type="match status" value="1"/>
</dbReference>
<dbReference type="PROSITE" id="PS50893">
    <property type="entry name" value="ABC_TRANSPORTER_2"/>
    <property type="match status" value="1"/>
</dbReference>
<reference evidence="9 10" key="1">
    <citation type="submission" date="2020-04" db="EMBL/GenBank/DDBJ databases">
        <title>Knoellia sp. isolate from air conditioner.</title>
        <authorList>
            <person name="Chea S."/>
            <person name="Kim D.-U."/>
        </authorList>
    </citation>
    <scope>NUCLEOTIDE SEQUENCE [LARGE SCALE GENOMIC DNA]</scope>
    <source>
        <strain evidence="9 10">DB2414S</strain>
    </source>
</reference>
<evidence type="ECO:0000256" key="7">
    <source>
        <dbReference type="SAM" id="MobiDB-lite"/>
    </source>
</evidence>
<evidence type="ECO:0000256" key="6">
    <source>
        <dbReference type="ARBA" id="ARBA00063837"/>
    </source>
</evidence>
<organism evidence="9 10">
    <name type="scientific">Knoellia koreensis</name>
    <dbReference type="NCBI Taxonomy" id="2730921"/>
    <lineage>
        <taxon>Bacteria</taxon>
        <taxon>Bacillati</taxon>
        <taxon>Actinomycetota</taxon>
        <taxon>Actinomycetes</taxon>
        <taxon>Micrococcales</taxon>
        <taxon>Intrasporangiaceae</taxon>
        <taxon>Knoellia</taxon>
    </lineage>
</organism>
<dbReference type="SUPFAM" id="SSF52540">
    <property type="entry name" value="P-loop containing nucleoside triphosphate hydrolases"/>
    <property type="match status" value="1"/>
</dbReference>
<dbReference type="InterPro" id="IPR003439">
    <property type="entry name" value="ABC_transporter-like_ATP-bd"/>
</dbReference>
<comment type="function">
    <text evidence="5">Part of the ABC transporter FtsEX involved in cellular division. Has ATPase activity.</text>
</comment>
<evidence type="ECO:0000256" key="1">
    <source>
        <dbReference type="ARBA" id="ARBA00005417"/>
    </source>
</evidence>
<evidence type="ECO:0000313" key="10">
    <source>
        <dbReference type="Proteomes" id="UP000588586"/>
    </source>
</evidence>
<feature type="compositionally biased region" description="Basic and acidic residues" evidence="7">
    <location>
        <begin position="21"/>
        <end position="35"/>
    </location>
</feature>
<evidence type="ECO:0000256" key="2">
    <source>
        <dbReference type="ARBA" id="ARBA00022448"/>
    </source>
</evidence>
<dbReference type="InterPro" id="IPR027417">
    <property type="entry name" value="P-loop_NTPase"/>
</dbReference>
<dbReference type="GO" id="GO:0005524">
    <property type="term" value="F:ATP binding"/>
    <property type="evidence" value="ECO:0007669"/>
    <property type="project" value="UniProtKB-KW"/>
</dbReference>
<evidence type="ECO:0000259" key="8">
    <source>
        <dbReference type="PROSITE" id="PS50893"/>
    </source>
</evidence>
<comment type="subunit">
    <text evidence="6">Homodimer. Forms a membrane-associated complex with FtsX.</text>
</comment>
<accession>A0A849HFG0</accession>
<dbReference type="CDD" id="cd03255">
    <property type="entry name" value="ABC_MJ0796_LolCDE_FtsE"/>
    <property type="match status" value="1"/>
</dbReference>
<dbReference type="Proteomes" id="UP000588586">
    <property type="component" value="Unassembled WGS sequence"/>
</dbReference>